<evidence type="ECO:0008006" key="2">
    <source>
        <dbReference type="Google" id="ProtNLM"/>
    </source>
</evidence>
<dbReference type="AlphaFoldDB" id="A0AB39YPH4"/>
<accession>A0AB39YPH4</accession>
<dbReference type="RefSeq" id="WP_369744902.1">
    <property type="nucleotide sequence ID" value="NZ_CP165735.1"/>
</dbReference>
<sequence>MSENLVVDTPTPSSFSDLHSFLSAEEVPAGLIEIQHQGLPLEILNVPADSDTTLVCFHGAADKDVRLPWFLGQGVTAGLPVNRIFISDPSLRKSTDFNLAWYAGSKEQPDLQETLADVVRRIVRETGGYNLVFFGSSAGGYASLALSRFFPTSLALAVNPQTSISRFYPGAVERYMTYAWEMDGKDMSELPASVAHNLIPAYSAGFSHTVALIQNAKDWFHIQKHQLPFVDVVGDSDNLFMLMDRWGPDTGDGHIPPPKELIRACFEELAKCRGDWRAGLTASGFQAETTRQDVKRRVLDTAPAKAASDI</sequence>
<dbReference type="EMBL" id="CP165735">
    <property type="protein sequence ID" value="XDV70462.1"/>
    <property type="molecule type" value="Genomic_DNA"/>
</dbReference>
<protein>
    <recommendedName>
        <fullName evidence="2">Alpha/beta hydrolase</fullName>
    </recommendedName>
</protein>
<evidence type="ECO:0000313" key="1">
    <source>
        <dbReference type="EMBL" id="XDV70462.1"/>
    </source>
</evidence>
<proteinExistence type="predicted"/>
<dbReference type="InterPro" id="IPR029058">
    <property type="entry name" value="AB_hydrolase_fold"/>
</dbReference>
<reference evidence="1" key="1">
    <citation type="submission" date="2024-07" db="EMBL/GenBank/DDBJ databases">
        <authorList>
            <person name="Li J."/>
            <person name="Wei H."/>
            <person name="Ma J."/>
        </authorList>
    </citation>
    <scope>NUCLEOTIDE SEQUENCE</scope>
    <source>
        <strain evidence="1">AMU7</strain>
    </source>
</reference>
<dbReference type="SUPFAM" id="SSF53474">
    <property type="entry name" value="alpha/beta-Hydrolases"/>
    <property type="match status" value="1"/>
</dbReference>
<gene>
    <name evidence="1" type="ORF">ABQM86_16055</name>
</gene>
<name>A0AB39YPH4_9MICC</name>
<organism evidence="1">
    <name type="scientific">Paenarthrobacter sp. AMU7</name>
    <dbReference type="NCBI Taxonomy" id="3162492"/>
    <lineage>
        <taxon>Bacteria</taxon>
        <taxon>Bacillati</taxon>
        <taxon>Actinomycetota</taxon>
        <taxon>Actinomycetes</taxon>
        <taxon>Micrococcales</taxon>
        <taxon>Micrococcaceae</taxon>
        <taxon>Paenarthrobacter</taxon>
    </lineage>
</organism>